<name>A0A1X9YNF5_9BACT</name>
<feature type="domain" description="Calcineurin-like phosphoesterase" evidence="1">
    <location>
        <begin position="72"/>
        <end position="241"/>
    </location>
</feature>
<dbReference type="RefSeq" id="WP_084196133.1">
    <property type="nucleotide sequence ID" value="NZ_CP021235.1"/>
</dbReference>
<reference evidence="3" key="1">
    <citation type="submission" date="2017-05" db="EMBL/GenBank/DDBJ databases">
        <authorList>
            <person name="Ray J."/>
            <person name="Price M."/>
            <person name="Deutschbauer A."/>
        </authorList>
    </citation>
    <scope>NUCLEOTIDE SEQUENCE [LARGE SCALE GENOMIC DNA]</scope>
    <source>
        <strain evidence="3">DSM 19842</strain>
    </source>
</reference>
<dbReference type="AlphaFoldDB" id="A0A1X9YNF5"/>
<dbReference type="KEGG" id="pact:CA264_02655"/>
<dbReference type="InterPro" id="IPR004843">
    <property type="entry name" value="Calcineurin-like_PHP"/>
</dbReference>
<dbReference type="InterPro" id="IPR029052">
    <property type="entry name" value="Metallo-depent_PP-like"/>
</dbReference>
<evidence type="ECO:0000259" key="1">
    <source>
        <dbReference type="Pfam" id="PF00149"/>
    </source>
</evidence>
<dbReference type="SUPFAM" id="SSF56300">
    <property type="entry name" value="Metallo-dependent phosphatases"/>
    <property type="match status" value="1"/>
</dbReference>
<gene>
    <name evidence="2" type="ORF">CA264_02655</name>
</gene>
<dbReference type="OrthoDB" id="5464520at2"/>
<dbReference type="PANTHER" id="PTHR43143:SF1">
    <property type="entry name" value="SERINE_THREONINE-PROTEIN PHOSPHATASE CPPED1"/>
    <property type="match status" value="1"/>
</dbReference>
<dbReference type="STRING" id="709015.GCA_000472485_00525"/>
<dbReference type="InterPro" id="IPR051918">
    <property type="entry name" value="STPP_CPPED1"/>
</dbReference>
<dbReference type="PANTHER" id="PTHR43143">
    <property type="entry name" value="METALLOPHOSPHOESTERASE, CALCINEURIN SUPERFAMILY"/>
    <property type="match status" value="1"/>
</dbReference>
<dbReference type="Pfam" id="PF00149">
    <property type="entry name" value="Metallophos"/>
    <property type="match status" value="1"/>
</dbReference>
<dbReference type="Gene3D" id="3.60.21.10">
    <property type="match status" value="1"/>
</dbReference>
<accession>A0A1X9YNF5</accession>
<proteinExistence type="predicted"/>
<dbReference type="Proteomes" id="UP000266292">
    <property type="component" value="Chromosome"/>
</dbReference>
<keyword evidence="3" id="KW-1185">Reference proteome</keyword>
<organism evidence="2 3">
    <name type="scientific">Pontibacter actiniarum</name>
    <dbReference type="NCBI Taxonomy" id="323450"/>
    <lineage>
        <taxon>Bacteria</taxon>
        <taxon>Pseudomonadati</taxon>
        <taxon>Bacteroidota</taxon>
        <taxon>Cytophagia</taxon>
        <taxon>Cytophagales</taxon>
        <taxon>Hymenobacteraceae</taxon>
        <taxon>Pontibacter</taxon>
    </lineage>
</organism>
<evidence type="ECO:0000313" key="2">
    <source>
        <dbReference type="EMBL" id="ARS34428.1"/>
    </source>
</evidence>
<protein>
    <recommendedName>
        <fullName evidence="1">Calcineurin-like phosphoesterase domain-containing protein</fullName>
    </recommendedName>
</protein>
<evidence type="ECO:0000313" key="3">
    <source>
        <dbReference type="Proteomes" id="UP000266292"/>
    </source>
</evidence>
<dbReference type="GO" id="GO:0016787">
    <property type="term" value="F:hydrolase activity"/>
    <property type="evidence" value="ECO:0007669"/>
    <property type="project" value="InterPro"/>
</dbReference>
<dbReference type="EMBL" id="CP021235">
    <property type="protein sequence ID" value="ARS34428.1"/>
    <property type="molecule type" value="Genomic_DNA"/>
</dbReference>
<sequence length="281" mass="32386">MRNTCMMLTKIKRYSRVLLLTVIWGSLALLHQACEEFEYSPYEIRLDDDEKNINQRNLEKIKALNIAPTDTFRFVLTADAQGFYEENEKLVAHINRRDDIDFVLLGGDLTDFGLVKEFKLVHEDFKTLNVPYVAVVGNHDAINNGKEAFTAMYGDYDISFAVGNSKFILLNTNYLEFDKQVPNLNWLEEELKAAADYENVFVVSHIPPTNTEFGEENQERYANLLKQYNATFSLHGHNHSYKYHFPFGEELPVLETAATEKLEYVVFTVAGDNVSFKRVLI</sequence>